<sequence>MTKDWVRWHRDYETPGSSLARRLTVVQDYLGRALGEGPLISLCAGDGRDVLPELARRRSVRAVLVELDPELSRRARTTAAELGLTGVDVRTADAGDATNYRDAAPAQVVMACGVFGNISETDVRRTVAALPSLLEPGGIVIWTRGRGDSGADPSDAVRGLFAENGFEEMAFARPADARFRVGMHRLVTEPGPPVAGRLFAFRAPQPPPGRGGRVAR</sequence>
<reference evidence="2 3" key="1">
    <citation type="submission" date="2021-03" db="EMBL/GenBank/DDBJ databases">
        <title>Whole genome shotgun sequence of Actinoplanes toevensis NBRC 105298.</title>
        <authorList>
            <person name="Komaki H."/>
            <person name="Tamura T."/>
        </authorList>
    </citation>
    <scope>NUCLEOTIDE SEQUENCE [LARGE SCALE GENOMIC DNA]</scope>
    <source>
        <strain evidence="2 3">NBRC 105298</strain>
    </source>
</reference>
<keyword evidence="3" id="KW-1185">Reference proteome</keyword>
<dbReference type="CDD" id="cd02440">
    <property type="entry name" value="AdoMet_MTases"/>
    <property type="match status" value="1"/>
</dbReference>
<dbReference type="InterPro" id="IPR029063">
    <property type="entry name" value="SAM-dependent_MTases_sf"/>
</dbReference>
<protein>
    <recommendedName>
        <fullName evidence="1">Methyltransferase domain-containing protein</fullName>
    </recommendedName>
</protein>
<organism evidence="2 3">
    <name type="scientific">Paractinoplanes toevensis</name>
    <dbReference type="NCBI Taxonomy" id="571911"/>
    <lineage>
        <taxon>Bacteria</taxon>
        <taxon>Bacillati</taxon>
        <taxon>Actinomycetota</taxon>
        <taxon>Actinomycetes</taxon>
        <taxon>Micromonosporales</taxon>
        <taxon>Micromonosporaceae</taxon>
        <taxon>Paractinoplanes</taxon>
    </lineage>
</organism>
<comment type="caution">
    <text evidence="2">The sequence shown here is derived from an EMBL/GenBank/DDBJ whole genome shotgun (WGS) entry which is preliminary data.</text>
</comment>
<proteinExistence type="predicted"/>
<dbReference type="SUPFAM" id="SSF53335">
    <property type="entry name" value="S-adenosyl-L-methionine-dependent methyltransferases"/>
    <property type="match status" value="1"/>
</dbReference>
<dbReference type="Proteomes" id="UP000677082">
    <property type="component" value="Unassembled WGS sequence"/>
</dbReference>
<accession>A0A919TAR8</accession>
<gene>
    <name evidence="2" type="ORF">Ato02nite_026020</name>
</gene>
<dbReference type="InterPro" id="IPR041698">
    <property type="entry name" value="Methyltransf_25"/>
</dbReference>
<dbReference type="Pfam" id="PF13649">
    <property type="entry name" value="Methyltransf_25"/>
    <property type="match status" value="1"/>
</dbReference>
<evidence type="ECO:0000313" key="3">
    <source>
        <dbReference type="Proteomes" id="UP000677082"/>
    </source>
</evidence>
<dbReference type="EMBL" id="BOQN01000038">
    <property type="protein sequence ID" value="GIM90809.1"/>
    <property type="molecule type" value="Genomic_DNA"/>
</dbReference>
<evidence type="ECO:0000313" key="2">
    <source>
        <dbReference type="EMBL" id="GIM90809.1"/>
    </source>
</evidence>
<feature type="domain" description="Methyltransferase" evidence="1">
    <location>
        <begin position="42"/>
        <end position="138"/>
    </location>
</feature>
<dbReference type="RefSeq" id="WP_213006733.1">
    <property type="nucleotide sequence ID" value="NZ_BOQN01000038.1"/>
</dbReference>
<dbReference type="Gene3D" id="3.40.50.150">
    <property type="entry name" value="Vaccinia Virus protein VP39"/>
    <property type="match status" value="1"/>
</dbReference>
<name>A0A919TAR8_9ACTN</name>
<evidence type="ECO:0000259" key="1">
    <source>
        <dbReference type="Pfam" id="PF13649"/>
    </source>
</evidence>
<dbReference type="AlphaFoldDB" id="A0A919TAR8"/>